<dbReference type="InterPro" id="IPR015946">
    <property type="entry name" value="KH_dom-like_a/b"/>
</dbReference>
<dbReference type="SUPFAM" id="SSF54821">
    <property type="entry name" value="Ribosomal protein S3 C-terminal domain"/>
    <property type="match status" value="1"/>
</dbReference>
<dbReference type="Gene3D" id="3.30.300.20">
    <property type="match status" value="1"/>
</dbReference>
<evidence type="ECO:0000313" key="11">
    <source>
        <dbReference type="EMBL" id="AMD08040.1"/>
    </source>
</evidence>
<dbReference type="PANTHER" id="PTHR11760">
    <property type="entry name" value="30S/40S RIBOSOMAL PROTEIN S3"/>
    <property type="match status" value="1"/>
</dbReference>
<keyword evidence="9 11" id="KW-0150">Chloroplast</keyword>
<comment type="subcellular location">
    <subcellularLocation>
        <location evidence="7 9">Plastid</location>
        <location evidence="7 9">Chloroplast</location>
    </subcellularLocation>
</comment>
<dbReference type="InterPro" id="IPR018280">
    <property type="entry name" value="Ribosomal_uS3_CS"/>
</dbReference>
<gene>
    <name evidence="7 11" type="primary">rps3</name>
</gene>
<dbReference type="SUPFAM" id="SSF54814">
    <property type="entry name" value="Prokaryotic type KH domain (KH-domain type II)"/>
    <property type="match status" value="1"/>
</dbReference>
<dbReference type="PROSITE" id="PS50823">
    <property type="entry name" value="KH_TYPE_2"/>
    <property type="match status" value="1"/>
</dbReference>
<name>A0A1B0UL01_EUGMU</name>
<protein>
    <recommendedName>
        <fullName evidence="6 7">Small ribosomal subunit protein uS3c</fullName>
    </recommendedName>
</protein>
<dbReference type="InterPro" id="IPR036419">
    <property type="entry name" value="Ribosomal_S3_C_sf"/>
</dbReference>
<evidence type="ECO:0000256" key="2">
    <source>
        <dbReference type="ARBA" id="ARBA00022730"/>
    </source>
</evidence>
<evidence type="ECO:0000259" key="10">
    <source>
        <dbReference type="PROSITE" id="PS50823"/>
    </source>
</evidence>
<dbReference type="GO" id="GO:0003735">
    <property type="term" value="F:structural constituent of ribosome"/>
    <property type="evidence" value="ECO:0007669"/>
    <property type="project" value="InterPro"/>
</dbReference>
<sequence length="211" mass="24171">MGQKVHPEGFRIGVSQEHKAFWYSKTNEYFKKVKEDILIRDFIKNKLTDSFISDVIIKKKSTSLVINIYVLKPSEIIGIDGSKLYELRNELSKKLSTSFTSENVVINIVQVNRPDSNARILSELARQQLEKRVPFRRVMKNIMAKAQKAGVRGIKIQIAGRLNGAEIARTEWVKEGQVPLHTLKANIDYCSYKAQTIYGIIGIKIWVYKIS</sequence>
<dbReference type="HAMAP" id="MF_01309_B">
    <property type="entry name" value="Ribosomal_uS3_B"/>
    <property type="match status" value="1"/>
</dbReference>
<dbReference type="Gene3D" id="3.30.1140.32">
    <property type="entry name" value="Ribosomal protein S3, C-terminal domain"/>
    <property type="match status" value="1"/>
</dbReference>
<evidence type="ECO:0000256" key="1">
    <source>
        <dbReference type="ARBA" id="ARBA00010761"/>
    </source>
</evidence>
<accession>A0A1B0UL01</accession>
<organism evidence="11">
    <name type="scientific">Euglena mutabilis</name>
    <dbReference type="NCBI Taxonomy" id="38275"/>
    <lineage>
        <taxon>Eukaryota</taxon>
        <taxon>Discoba</taxon>
        <taxon>Euglenozoa</taxon>
        <taxon>Euglenida</taxon>
        <taxon>Spirocuta</taxon>
        <taxon>Euglenophyceae</taxon>
        <taxon>Euglenales</taxon>
        <taxon>Euglenaceae</taxon>
        <taxon>Euglena</taxon>
    </lineage>
</organism>
<feature type="domain" description="KH type-2" evidence="10">
    <location>
        <begin position="39"/>
        <end position="112"/>
    </location>
</feature>
<dbReference type="PROSITE" id="PS00548">
    <property type="entry name" value="RIBOSOMAL_S3"/>
    <property type="match status" value="1"/>
</dbReference>
<keyword evidence="5 7" id="KW-0687">Ribonucleoprotein</keyword>
<comment type="subunit">
    <text evidence="7 9">Part of the 30S ribosomal subunit.</text>
</comment>
<keyword evidence="9 11" id="KW-0934">Plastid</keyword>
<dbReference type="GO" id="GO:0022627">
    <property type="term" value="C:cytosolic small ribosomal subunit"/>
    <property type="evidence" value="ECO:0007669"/>
    <property type="project" value="TreeGrafter"/>
</dbReference>
<proteinExistence type="inferred from homology"/>
<reference evidence="11" key="1">
    <citation type="journal article" date="2016" name="J. Eukaryot. Microbiol.">
        <title>The Chloroplast Genome of Euglena mutabilis-Cluster Arrangement, Intron Analysis, and Intrageneric Trends.</title>
        <authorList>
            <person name="Dabbagh N."/>
            <person name="Preisfeld A."/>
        </authorList>
    </citation>
    <scope>NUCLEOTIDE SEQUENCE</scope>
</reference>
<dbReference type="InterPro" id="IPR004044">
    <property type="entry name" value="KH_dom_type_2"/>
</dbReference>
<dbReference type="InterPro" id="IPR057258">
    <property type="entry name" value="Ribosomal_uS3"/>
</dbReference>
<dbReference type="InterPro" id="IPR001351">
    <property type="entry name" value="Ribosomal_uS3_C"/>
</dbReference>
<dbReference type="EMBL" id="KT223519">
    <property type="protein sequence ID" value="AMD08040.1"/>
    <property type="molecule type" value="Genomic_DNA"/>
</dbReference>
<dbReference type="PANTHER" id="PTHR11760:SF19">
    <property type="entry name" value="SMALL RIBOSOMAL SUBUNIT PROTEIN US3C"/>
    <property type="match status" value="1"/>
</dbReference>
<dbReference type="InterPro" id="IPR005704">
    <property type="entry name" value="Ribosomal_uS3_bac-typ"/>
</dbReference>
<evidence type="ECO:0000256" key="8">
    <source>
        <dbReference type="RuleBase" id="RU003624"/>
    </source>
</evidence>
<dbReference type="GO" id="GO:0006412">
    <property type="term" value="P:translation"/>
    <property type="evidence" value="ECO:0007669"/>
    <property type="project" value="UniProtKB-UniRule"/>
</dbReference>
<comment type="similarity">
    <text evidence="1 7 8">Belongs to the universal ribosomal protein uS3 family.</text>
</comment>
<dbReference type="AlphaFoldDB" id="A0A1B0UL01"/>
<dbReference type="GO" id="GO:0019843">
    <property type="term" value="F:rRNA binding"/>
    <property type="evidence" value="ECO:0007669"/>
    <property type="project" value="UniProtKB-UniRule"/>
</dbReference>
<evidence type="ECO:0000256" key="7">
    <source>
        <dbReference type="HAMAP-Rule" id="MF_01309"/>
    </source>
</evidence>
<dbReference type="NCBIfam" id="TIGR01009">
    <property type="entry name" value="rpsC_bact"/>
    <property type="match status" value="1"/>
</dbReference>
<keyword evidence="4 7" id="KW-0689">Ribosomal protein</keyword>
<dbReference type="InterPro" id="IPR009019">
    <property type="entry name" value="KH_sf_prok-type"/>
</dbReference>
<keyword evidence="3 7" id="KW-0694">RNA-binding</keyword>
<dbReference type="GO" id="GO:0009507">
    <property type="term" value="C:chloroplast"/>
    <property type="evidence" value="ECO:0007669"/>
    <property type="project" value="UniProtKB-SubCell"/>
</dbReference>
<evidence type="ECO:0000256" key="3">
    <source>
        <dbReference type="ARBA" id="ARBA00022884"/>
    </source>
</evidence>
<dbReference type="CDD" id="cd02412">
    <property type="entry name" value="KH-II_30S_S3"/>
    <property type="match status" value="1"/>
</dbReference>
<evidence type="ECO:0000256" key="5">
    <source>
        <dbReference type="ARBA" id="ARBA00023274"/>
    </source>
</evidence>
<dbReference type="Pfam" id="PF07650">
    <property type="entry name" value="KH_2"/>
    <property type="match status" value="1"/>
</dbReference>
<evidence type="ECO:0000256" key="9">
    <source>
        <dbReference type="RuleBase" id="RU003626"/>
    </source>
</evidence>
<evidence type="ECO:0000256" key="6">
    <source>
        <dbReference type="ARBA" id="ARBA00035154"/>
    </source>
</evidence>
<keyword evidence="2 7" id="KW-0699">rRNA-binding</keyword>
<dbReference type="FunFam" id="3.30.300.20:FF:000001">
    <property type="entry name" value="30S ribosomal protein S3"/>
    <property type="match status" value="1"/>
</dbReference>
<evidence type="ECO:0000256" key="4">
    <source>
        <dbReference type="ARBA" id="ARBA00022980"/>
    </source>
</evidence>
<geneLocation type="chloroplast" evidence="11"/>
<dbReference type="Pfam" id="PF00189">
    <property type="entry name" value="Ribosomal_S3_C"/>
    <property type="match status" value="1"/>
</dbReference>